<organism evidence="1">
    <name type="scientific">Ixodes ricinus</name>
    <name type="common">Common tick</name>
    <name type="synonym">Acarus ricinus</name>
    <dbReference type="NCBI Taxonomy" id="34613"/>
    <lineage>
        <taxon>Eukaryota</taxon>
        <taxon>Metazoa</taxon>
        <taxon>Ecdysozoa</taxon>
        <taxon>Arthropoda</taxon>
        <taxon>Chelicerata</taxon>
        <taxon>Arachnida</taxon>
        <taxon>Acari</taxon>
        <taxon>Parasitiformes</taxon>
        <taxon>Ixodida</taxon>
        <taxon>Ixodoidea</taxon>
        <taxon>Ixodidae</taxon>
        <taxon>Ixodinae</taxon>
        <taxon>Ixodes</taxon>
    </lineage>
</organism>
<sequence length="90" mass="10409">MLFNQTGNFHHQFSNILSWTCLSTARRCEYLISSGRLDSKLVVTTFSSSGLVHRFSWSHQSICCEIDKTPSHRLSDIPPWHTSLLCYSRF</sequence>
<name>A0A6B0U1D5_IXORI</name>
<protein>
    <submittedName>
        <fullName evidence="1">Uncharacterized protein</fullName>
    </submittedName>
</protein>
<proteinExistence type="predicted"/>
<reference evidence="1" key="1">
    <citation type="submission" date="2019-12" db="EMBL/GenBank/DDBJ databases">
        <title>An insight into the sialome of adult female Ixodes ricinus ticks feeding for 6 days.</title>
        <authorList>
            <person name="Perner J."/>
            <person name="Ribeiro J.M.C."/>
        </authorList>
    </citation>
    <scope>NUCLEOTIDE SEQUENCE</scope>
    <source>
        <strain evidence="1">Semi-engorged</strain>
        <tissue evidence="1">Salivary glands</tissue>
    </source>
</reference>
<accession>A0A6B0U1D5</accession>
<evidence type="ECO:0000313" key="1">
    <source>
        <dbReference type="EMBL" id="MXU86292.1"/>
    </source>
</evidence>
<dbReference type="EMBL" id="GIFC01004209">
    <property type="protein sequence ID" value="MXU86292.1"/>
    <property type="molecule type" value="Transcribed_RNA"/>
</dbReference>
<dbReference type="AlphaFoldDB" id="A0A6B0U1D5"/>